<evidence type="ECO:0000313" key="4">
    <source>
        <dbReference type="WBParaSite" id="GPUH_0002320201-mRNA-1"/>
    </source>
</evidence>
<feature type="transmembrane region" description="Helical" evidence="1">
    <location>
        <begin position="12"/>
        <end position="34"/>
    </location>
</feature>
<accession>A0A183EQD2</accession>
<organism evidence="4">
    <name type="scientific">Gongylonema pulchrum</name>
    <dbReference type="NCBI Taxonomy" id="637853"/>
    <lineage>
        <taxon>Eukaryota</taxon>
        <taxon>Metazoa</taxon>
        <taxon>Ecdysozoa</taxon>
        <taxon>Nematoda</taxon>
        <taxon>Chromadorea</taxon>
        <taxon>Rhabditida</taxon>
        <taxon>Spirurina</taxon>
        <taxon>Spiruromorpha</taxon>
        <taxon>Spiruroidea</taxon>
        <taxon>Gongylonematidae</taxon>
        <taxon>Gongylonema</taxon>
    </lineage>
</organism>
<dbReference type="WBParaSite" id="GPUH_0002320201-mRNA-1">
    <property type="protein sequence ID" value="GPUH_0002320201-mRNA-1"/>
    <property type="gene ID" value="GPUH_0002320201"/>
</dbReference>
<evidence type="ECO:0000256" key="1">
    <source>
        <dbReference type="SAM" id="Phobius"/>
    </source>
</evidence>
<protein>
    <submittedName>
        <fullName evidence="4">Neur_chan_memb domain-containing protein</fullName>
    </submittedName>
</protein>
<name>A0A183EQD2_9BILA</name>
<proteinExistence type="predicted"/>
<evidence type="ECO:0000313" key="2">
    <source>
        <dbReference type="EMBL" id="VDN41097.1"/>
    </source>
</evidence>
<gene>
    <name evidence="2" type="ORF">GPUH_LOCUS23172</name>
</gene>
<keyword evidence="3" id="KW-1185">Reference proteome</keyword>
<dbReference type="Proteomes" id="UP000271098">
    <property type="component" value="Unassembled WGS sequence"/>
</dbReference>
<reference evidence="2 3" key="2">
    <citation type="submission" date="2018-11" db="EMBL/GenBank/DDBJ databases">
        <authorList>
            <consortium name="Pathogen Informatics"/>
        </authorList>
    </citation>
    <scope>NUCLEOTIDE SEQUENCE [LARGE SCALE GENOMIC DNA]</scope>
</reference>
<reference evidence="4" key="1">
    <citation type="submission" date="2016-06" db="UniProtKB">
        <authorList>
            <consortium name="WormBaseParasite"/>
        </authorList>
    </citation>
    <scope>IDENTIFICATION</scope>
</reference>
<dbReference type="EMBL" id="UYRT01097025">
    <property type="protein sequence ID" value="VDN41097.1"/>
    <property type="molecule type" value="Genomic_DNA"/>
</dbReference>
<dbReference type="AlphaFoldDB" id="A0A183EQD2"/>
<keyword evidence="1" id="KW-0812">Transmembrane</keyword>
<evidence type="ECO:0000313" key="3">
    <source>
        <dbReference type="Proteomes" id="UP000271098"/>
    </source>
</evidence>
<keyword evidence="1" id="KW-1133">Transmembrane helix</keyword>
<keyword evidence="1" id="KW-0472">Membrane</keyword>
<sequence>MLNEDSWDALHAYGNVLCFTLVIAFVVAQLLSLVRKAHSGKRGASASSESERIHIPRAEMMDKQVLHYDSSKRTQKTLKSLA</sequence>